<evidence type="ECO:0000256" key="2">
    <source>
        <dbReference type="SAM" id="MobiDB-lite"/>
    </source>
</evidence>
<dbReference type="VEuPathDB" id="ToxoDB:EBH_0002670"/>
<dbReference type="EMBL" id="HG713059">
    <property type="protein sequence ID" value="CDJ52038.1"/>
    <property type="molecule type" value="Genomic_DNA"/>
</dbReference>
<reference evidence="3" key="2">
    <citation type="submission" date="2013-10" db="EMBL/GenBank/DDBJ databases">
        <authorList>
            <person name="Aslett M."/>
        </authorList>
    </citation>
    <scope>NUCLEOTIDE SEQUENCE [LARGE SCALE GENOMIC DNA]</scope>
    <source>
        <strain evidence="3">Houghton</strain>
    </source>
</reference>
<feature type="region of interest" description="Disordered" evidence="2">
    <location>
        <begin position="126"/>
        <end position="178"/>
    </location>
</feature>
<name>U6LS01_9EIME</name>
<feature type="compositionally biased region" description="Low complexity" evidence="2">
    <location>
        <begin position="165"/>
        <end position="178"/>
    </location>
</feature>
<dbReference type="Proteomes" id="UP000030750">
    <property type="component" value="Unassembled WGS sequence"/>
</dbReference>
<dbReference type="PROSITE" id="PS51257">
    <property type="entry name" value="PROKAR_LIPOPROTEIN"/>
    <property type="match status" value="1"/>
</dbReference>
<evidence type="ECO:0000313" key="3">
    <source>
        <dbReference type="EMBL" id="CDJ52038.1"/>
    </source>
</evidence>
<dbReference type="AlphaFoldDB" id="U6LS01"/>
<proteinExistence type="predicted"/>
<feature type="coiled-coil region" evidence="1">
    <location>
        <begin position="37"/>
        <end position="66"/>
    </location>
</feature>
<evidence type="ECO:0000313" key="4">
    <source>
        <dbReference type="Proteomes" id="UP000030750"/>
    </source>
</evidence>
<keyword evidence="4" id="KW-1185">Reference proteome</keyword>
<gene>
    <name evidence="3" type="ORF">EBH_0002670</name>
</gene>
<keyword evidence="1" id="KW-0175">Coiled coil</keyword>
<sequence length="178" mass="18614">MVVRPPFPLMQLACACDPAAAAPASATAPSQKLLEQQRQQQRQQHLQEQQLQQLKLQQQVMQQRNACITSHVATPGLSEPSVRLLPHIAVEAGAAAAATLAQIKTAAGAAFPVACDQDCAAGAASGHTAAAAGDPPQQQQKQQFQQQQQQQQLAGESGHMRLGQTDVGVEGVTDTGGV</sequence>
<feature type="compositionally biased region" description="Low complexity" evidence="2">
    <location>
        <begin position="126"/>
        <end position="152"/>
    </location>
</feature>
<evidence type="ECO:0000256" key="1">
    <source>
        <dbReference type="SAM" id="Coils"/>
    </source>
</evidence>
<accession>U6LS01</accession>
<organism evidence="3 4">
    <name type="scientific">Eimeria brunetti</name>
    <dbReference type="NCBI Taxonomy" id="51314"/>
    <lineage>
        <taxon>Eukaryota</taxon>
        <taxon>Sar</taxon>
        <taxon>Alveolata</taxon>
        <taxon>Apicomplexa</taxon>
        <taxon>Conoidasida</taxon>
        <taxon>Coccidia</taxon>
        <taxon>Eucoccidiorida</taxon>
        <taxon>Eimeriorina</taxon>
        <taxon>Eimeriidae</taxon>
        <taxon>Eimeria</taxon>
    </lineage>
</organism>
<protein>
    <submittedName>
        <fullName evidence="3">Uncharacterized protein</fullName>
    </submittedName>
</protein>
<reference evidence="3" key="1">
    <citation type="submission" date="2013-10" db="EMBL/GenBank/DDBJ databases">
        <title>Genomic analysis of the causative agents of coccidiosis in chickens.</title>
        <authorList>
            <person name="Reid A.J."/>
            <person name="Blake D."/>
            <person name="Billington K."/>
            <person name="Browne H."/>
            <person name="Dunn M."/>
            <person name="Hung S."/>
            <person name="Kawahara F."/>
            <person name="Miranda-Saavedra D."/>
            <person name="Mourier T."/>
            <person name="Nagra H."/>
            <person name="Otto T.D."/>
            <person name="Rawlings N."/>
            <person name="Sanchez A."/>
            <person name="Sanders M."/>
            <person name="Subramaniam C."/>
            <person name="Tay Y."/>
            <person name="Dear P."/>
            <person name="Doerig C."/>
            <person name="Gruber A."/>
            <person name="Parkinson J."/>
            <person name="Shirley M."/>
            <person name="Wan K.L."/>
            <person name="Berriman M."/>
            <person name="Tomley F."/>
            <person name="Pain A."/>
        </authorList>
    </citation>
    <scope>NUCLEOTIDE SEQUENCE [LARGE SCALE GENOMIC DNA]</scope>
    <source>
        <strain evidence="3">Houghton</strain>
    </source>
</reference>